<evidence type="ECO:0000313" key="1">
    <source>
        <dbReference type="EMBL" id="KKN13658.1"/>
    </source>
</evidence>
<proteinExistence type="predicted"/>
<organism evidence="1">
    <name type="scientific">marine sediment metagenome</name>
    <dbReference type="NCBI Taxonomy" id="412755"/>
    <lineage>
        <taxon>unclassified sequences</taxon>
        <taxon>metagenomes</taxon>
        <taxon>ecological metagenomes</taxon>
    </lineage>
</organism>
<gene>
    <name evidence="1" type="ORF">LCGC14_1004300</name>
</gene>
<comment type="caution">
    <text evidence="1">The sequence shown here is derived from an EMBL/GenBank/DDBJ whole genome shotgun (WGS) entry which is preliminary data.</text>
</comment>
<reference evidence="1" key="1">
    <citation type="journal article" date="2015" name="Nature">
        <title>Complex archaea that bridge the gap between prokaryotes and eukaryotes.</title>
        <authorList>
            <person name="Spang A."/>
            <person name="Saw J.H."/>
            <person name="Jorgensen S.L."/>
            <person name="Zaremba-Niedzwiedzka K."/>
            <person name="Martijn J."/>
            <person name="Lind A.E."/>
            <person name="van Eijk R."/>
            <person name="Schleper C."/>
            <person name="Guy L."/>
            <person name="Ettema T.J."/>
        </authorList>
    </citation>
    <scope>NUCLEOTIDE SEQUENCE</scope>
</reference>
<name>A0A0F9R895_9ZZZZ</name>
<protein>
    <submittedName>
        <fullName evidence="1">Uncharacterized protein</fullName>
    </submittedName>
</protein>
<sequence>MTDKCTCGEDGYDECCCPVPEPEPYQDEVVPRETHYCRSCLRAGELSRLIKKKVKKWNHREWYCRRCAEQSGAGYYGDVIAGCGYGAAAAKKALTKTRNRAKKRYDAARASFVQLRKDAKGTR</sequence>
<accession>A0A0F9R895</accession>
<dbReference type="AlphaFoldDB" id="A0A0F9R895"/>
<dbReference type="EMBL" id="LAZR01003900">
    <property type="protein sequence ID" value="KKN13658.1"/>
    <property type="molecule type" value="Genomic_DNA"/>
</dbReference>